<evidence type="ECO:0000256" key="1">
    <source>
        <dbReference type="SAM" id="SignalP"/>
    </source>
</evidence>
<protein>
    <recommendedName>
        <fullName evidence="4">Secreted protein</fullName>
    </recommendedName>
</protein>
<feature type="signal peptide" evidence="1">
    <location>
        <begin position="1"/>
        <end position="28"/>
    </location>
</feature>
<reference evidence="2" key="1">
    <citation type="submission" date="2024-05" db="EMBL/GenBank/DDBJ databases">
        <title>30 novel species of actinomycetes from the DSMZ collection.</title>
        <authorList>
            <person name="Nouioui I."/>
        </authorList>
    </citation>
    <scope>NUCLEOTIDE SEQUENCE</scope>
    <source>
        <strain evidence="2">DSM 40473</strain>
    </source>
</reference>
<dbReference type="EMBL" id="JAVRFI010000037">
    <property type="protein sequence ID" value="MDT0453810.1"/>
    <property type="molecule type" value="Genomic_DNA"/>
</dbReference>
<organism evidence="2 3">
    <name type="scientific">Streptomyces hesseae</name>
    <dbReference type="NCBI Taxonomy" id="3075519"/>
    <lineage>
        <taxon>Bacteria</taxon>
        <taxon>Bacillati</taxon>
        <taxon>Actinomycetota</taxon>
        <taxon>Actinomycetes</taxon>
        <taxon>Kitasatosporales</taxon>
        <taxon>Streptomycetaceae</taxon>
        <taxon>Streptomyces</taxon>
    </lineage>
</organism>
<proteinExistence type="predicted"/>
<keyword evidence="3" id="KW-1185">Reference proteome</keyword>
<gene>
    <name evidence="2" type="ORF">RM609_32750</name>
</gene>
<accession>A0ABU2T0U0</accession>
<name>A0ABU2T0U0_9ACTN</name>
<comment type="caution">
    <text evidence="2">The sequence shown here is derived from an EMBL/GenBank/DDBJ whole genome shotgun (WGS) entry which is preliminary data.</text>
</comment>
<dbReference type="Proteomes" id="UP001180531">
    <property type="component" value="Unassembled WGS sequence"/>
</dbReference>
<dbReference type="RefSeq" id="WP_311616032.1">
    <property type="nucleotide sequence ID" value="NZ_JAVRFI010000037.1"/>
</dbReference>
<feature type="chain" id="PRO_5047533506" description="Secreted protein" evidence="1">
    <location>
        <begin position="29"/>
        <end position="158"/>
    </location>
</feature>
<evidence type="ECO:0000313" key="3">
    <source>
        <dbReference type="Proteomes" id="UP001180531"/>
    </source>
</evidence>
<evidence type="ECO:0000313" key="2">
    <source>
        <dbReference type="EMBL" id="MDT0453810.1"/>
    </source>
</evidence>
<sequence length="158" mass="16620">MLKVPRVRRVIAVPAAILAFAGGATVTAAGTASAQADTQYGCALQYQGNTDGSPWYGWGLKPCIVKSGYDGSYYAYVMGMGGSTDVRVYVGVYNSCTGVTSGMNGDSDANHFVPAPGLTHYLYGSDNVNISCSSGVWAIARLFESGHGSPWAWSERLN</sequence>
<evidence type="ECO:0008006" key="4">
    <source>
        <dbReference type="Google" id="ProtNLM"/>
    </source>
</evidence>
<keyword evidence="1" id="KW-0732">Signal</keyword>